<dbReference type="STRING" id="867345.SAMN05421693_10947"/>
<name>A0A1H9BJ19_9GAMM</name>
<accession>A0A1H9BJ19</accession>
<feature type="chain" id="PRO_5011651818" evidence="1">
    <location>
        <begin position="24"/>
        <end position="367"/>
    </location>
</feature>
<sequence length="367" mass="38278">MKMKRIAVGVAVAMAATTSVAQADALLFPYVVSGSNVTTIVSTITDANYNGYTPAGQPGGTRLHWTMVSKTGENAVDNMAVCGEVNYFLPTSANDLQTVDLGGHLSNDGDAGVLFNDPSDNNNWRGGLGPLTYAMALASAGGNPDVPVRGYLMVDDATTNSALAPRLSGEAMVFDFTNGAAWGYRAFATSNTDTAVPVSNATRDDFDFRGASMVDGTQVSFMPLAEATTAFFVTPLNRNNGEAPSAAAAIADMNPYDADKRFERLVTTVSMRTGAGVAYDRDENLVSGTTPRNVTCVGRLELSELMSPGAATVLADGGWGQLQTDNPGAQPGRVPTSNAHVIKLEYNAAGSFLGNSINGAFNNATQL</sequence>
<dbReference type="AlphaFoldDB" id="A0A1H9BJ19"/>
<keyword evidence="3" id="KW-1185">Reference proteome</keyword>
<evidence type="ECO:0000313" key="3">
    <source>
        <dbReference type="Proteomes" id="UP000199496"/>
    </source>
</evidence>
<dbReference type="EMBL" id="FOFO01000009">
    <property type="protein sequence ID" value="SEP89000.1"/>
    <property type="molecule type" value="Genomic_DNA"/>
</dbReference>
<feature type="signal peptide" evidence="1">
    <location>
        <begin position="1"/>
        <end position="23"/>
    </location>
</feature>
<reference evidence="2 3" key="1">
    <citation type="submission" date="2016-10" db="EMBL/GenBank/DDBJ databases">
        <authorList>
            <person name="de Groot N.N."/>
        </authorList>
    </citation>
    <scope>NUCLEOTIDE SEQUENCE [LARGE SCALE GENOMIC DNA]</scope>
    <source>
        <strain evidence="2 3">B7-7</strain>
    </source>
</reference>
<evidence type="ECO:0000313" key="2">
    <source>
        <dbReference type="EMBL" id="SEP89000.1"/>
    </source>
</evidence>
<protein>
    <submittedName>
        <fullName evidence="2">Uncharacterized protein</fullName>
    </submittedName>
</protein>
<evidence type="ECO:0000256" key="1">
    <source>
        <dbReference type="SAM" id="SignalP"/>
    </source>
</evidence>
<gene>
    <name evidence="2" type="ORF">SAMN05421693_10947</name>
</gene>
<keyword evidence="1" id="KW-0732">Signal</keyword>
<dbReference type="Proteomes" id="UP000199496">
    <property type="component" value="Unassembled WGS sequence"/>
</dbReference>
<organism evidence="2 3">
    <name type="scientific">Ectothiorhodospira magna</name>
    <dbReference type="NCBI Taxonomy" id="867345"/>
    <lineage>
        <taxon>Bacteria</taxon>
        <taxon>Pseudomonadati</taxon>
        <taxon>Pseudomonadota</taxon>
        <taxon>Gammaproteobacteria</taxon>
        <taxon>Chromatiales</taxon>
        <taxon>Ectothiorhodospiraceae</taxon>
        <taxon>Ectothiorhodospira</taxon>
    </lineage>
</organism>
<proteinExistence type="predicted"/>